<dbReference type="PANTHER" id="PTHR38454:SF1">
    <property type="entry name" value="INTEGRAL MEMBRANE PROTEIN"/>
    <property type="match status" value="1"/>
</dbReference>
<feature type="transmembrane region" description="Helical" evidence="1">
    <location>
        <begin position="778"/>
        <end position="799"/>
    </location>
</feature>
<proteinExistence type="predicted"/>
<dbReference type="AlphaFoldDB" id="A0A250FBP7"/>
<feature type="transmembrane region" description="Helical" evidence="1">
    <location>
        <begin position="119"/>
        <end position="138"/>
    </location>
</feature>
<evidence type="ECO:0008006" key="4">
    <source>
        <dbReference type="Google" id="ProtNLM"/>
    </source>
</evidence>
<evidence type="ECO:0000313" key="3">
    <source>
        <dbReference type="Proteomes" id="UP000217276"/>
    </source>
</evidence>
<accession>A0A250FBP7</accession>
<evidence type="ECO:0000313" key="2">
    <source>
        <dbReference type="EMBL" id="ATA82541.1"/>
    </source>
</evidence>
<feature type="transmembrane region" description="Helical" evidence="1">
    <location>
        <begin position="95"/>
        <end position="112"/>
    </location>
</feature>
<feature type="transmembrane region" description="Helical" evidence="1">
    <location>
        <begin position="406"/>
        <end position="425"/>
    </location>
</feature>
<keyword evidence="1" id="KW-1133">Transmembrane helix</keyword>
<feature type="transmembrane region" description="Helical" evidence="1">
    <location>
        <begin position="521"/>
        <end position="539"/>
    </location>
</feature>
<dbReference type="PANTHER" id="PTHR38454">
    <property type="entry name" value="INTEGRAL MEMBRANE PROTEIN-RELATED"/>
    <property type="match status" value="1"/>
</dbReference>
<feature type="transmembrane region" description="Helical" evidence="1">
    <location>
        <begin position="7"/>
        <end position="26"/>
    </location>
</feature>
<dbReference type="RefSeq" id="WP_095914536.1">
    <property type="nucleotide sequence ID" value="NZ_CAUUPF010000012.1"/>
</dbReference>
<gene>
    <name evidence="2" type="ORF">CGC53_09390</name>
</gene>
<feature type="transmembrane region" description="Helical" evidence="1">
    <location>
        <begin position="337"/>
        <end position="358"/>
    </location>
</feature>
<feature type="transmembrane region" description="Helical" evidence="1">
    <location>
        <begin position="492"/>
        <end position="509"/>
    </location>
</feature>
<feature type="transmembrane region" description="Helical" evidence="1">
    <location>
        <begin position="219"/>
        <end position="238"/>
    </location>
</feature>
<keyword evidence="1" id="KW-0472">Membrane</keyword>
<protein>
    <recommendedName>
        <fullName evidence="4">Membrane protein YfhO</fullName>
    </recommendedName>
</protein>
<keyword evidence="3" id="KW-1185">Reference proteome</keyword>
<feature type="transmembrane region" description="Helical" evidence="1">
    <location>
        <begin position="365"/>
        <end position="386"/>
    </location>
</feature>
<dbReference type="KEGG" id="clk:CGC53_09390"/>
<feature type="transmembrane region" description="Helical" evidence="1">
    <location>
        <begin position="437"/>
        <end position="458"/>
    </location>
</feature>
<dbReference type="Proteomes" id="UP000217276">
    <property type="component" value="Chromosome"/>
</dbReference>
<reference evidence="3" key="1">
    <citation type="submission" date="2017-06" db="EMBL/GenBank/DDBJ databases">
        <title>Capnocytophaga spp. assemblies.</title>
        <authorList>
            <person name="Gulvik C.A."/>
        </authorList>
    </citation>
    <scope>NUCLEOTIDE SEQUENCE [LARGE SCALE GENOMIC DNA]</scope>
    <source>
        <strain evidence="3">H6253</strain>
    </source>
</reference>
<keyword evidence="1" id="KW-0812">Transmembrane</keyword>
<evidence type="ECO:0000256" key="1">
    <source>
        <dbReference type="SAM" id="Phobius"/>
    </source>
</evidence>
<feature type="transmembrane region" description="Helical" evidence="1">
    <location>
        <begin position="144"/>
        <end position="161"/>
    </location>
</feature>
<organism evidence="2 3">
    <name type="scientific">Capnocytophaga leadbetteri</name>
    <dbReference type="NCBI Taxonomy" id="327575"/>
    <lineage>
        <taxon>Bacteria</taxon>
        <taxon>Pseudomonadati</taxon>
        <taxon>Bacteroidota</taxon>
        <taxon>Flavobacteriia</taxon>
        <taxon>Flavobacteriales</taxon>
        <taxon>Flavobacteriaceae</taxon>
        <taxon>Capnocytophaga</taxon>
    </lineage>
</organism>
<sequence>MKKIIPHFIVIGLFALISLAFFYPVLQGKAILQSDIVQYSGMAKERNDYRETENKESYWTNSAFGGMPTYQLGAHYPYDLVKKLDQTLRFLPRPADYLFLYFIGFYILLLVLKVDMRTAVLGAIAFGLSTYLIIILGVGHNAKAHAIAYFAPVLAGILLVFQRKYLWGGLLTAIALSLEIGANHFQMTYYLLILVLLLGIVYLYKAIKEKEIKDFCKSIGVLFLALAISVLCNATLLLTTKEYADWSTRSKSTLTIDTEGNVKKATEGLSKNYITEYSYGIAESMNLIVPRLFGGSNHEALGENSKTYEYLVQKGVPQQQALGFSNSLPTYWGDQPIVAAPAYIGIVIFFFFVLALFTVKGRLKVWLLAGTIIALVLSWGKNLSLVTDFMIDYVPMYNKFRAVSSIQVLLELCVPALAMLGLYHYTQSTEEVRKKAVLRTLYITLGVLVLLLLGKGFFSFAGASDSLYAQYYGDDVVQMIVEDRKSMYSADVLRSIILVLLTALALVLYQYKKIPQWGMQVAILALIFFDLGGVARRYVNKDSFADRYMVNNPFEITPADQQILKDNSYYRVYEPEVGINGARTSYFHHSIGGYHAAKPRRMQELFDYQIAKGNMNVLNMLNVKYLILRNQQGGQQAMHNDKALGNAWFVSKLSIENSDNEVMQRLEDFNPQQEALATLKDLKTPLPQEYTVDSTAIISLKSYKPDVLEYESKNSNAGLAVFSEMYYPHGWKATIDGKEVPIYQVDYALRALSVPAGNHQIRFAFEPEVVSIGSKIALVGYVLLAIWGAVIVGGAIMIARGLRKQKVNQ</sequence>
<dbReference type="EMBL" id="CP022384">
    <property type="protein sequence ID" value="ATA82541.1"/>
    <property type="molecule type" value="Genomic_DNA"/>
</dbReference>
<name>A0A250FBP7_9FLAO</name>
<feature type="transmembrane region" description="Helical" evidence="1">
    <location>
        <begin position="188"/>
        <end position="207"/>
    </location>
</feature>
<dbReference type="Pfam" id="PF09586">
    <property type="entry name" value="YfhO"/>
    <property type="match status" value="1"/>
</dbReference>
<dbReference type="InterPro" id="IPR018580">
    <property type="entry name" value="Uncharacterised_YfhO"/>
</dbReference>